<protein>
    <recommendedName>
        <fullName evidence="7">FAD-dependent oxidoreductase</fullName>
    </recommendedName>
</protein>
<keyword evidence="2" id="KW-0560">Oxidoreductase</keyword>
<sequence length="441" mass="47858">MDTLHQSRMLDALGLNRRMNGESAAGTETYDVIVFGGGSAGCVAAIQAARTGRRTALVEKNGVLGGTTTVASVNFPGLFHAWGKQVIRGIGWEIIEQTVKLGGAKLPDFSVTPAKHWHQQVLVNRFIYSAVLDRLCLDAGVHLRLHEMPAAIVPAEDGYDVALAGKTGLTWVKAAKLIDATGDANVTGMMGYPRKKGEVLQPGTLINDIGGYNLAEVSREQLEQIYTEALAKGEVSRSRSGLYHELKVGRINMHVQGIDGSNSETKTQAEIKAREMLLNTVSLLRKVPGCENLEVRYFAGECGIRETWRIEGETEVDEQSYISGYVWPDAVCYSFYPIDLHHHSGYHIEQKMIPQGVVPTLPYRALIPKGSDDLLVAGRCAAGDRMANSAFRVQASCMATGQAAGLAASIAAERRISVREVPMDVLRAQLQRFGAIVPQAD</sequence>
<evidence type="ECO:0000256" key="2">
    <source>
        <dbReference type="ARBA" id="ARBA00023002"/>
    </source>
</evidence>
<dbReference type="GO" id="GO:0051536">
    <property type="term" value="F:iron-sulfur cluster binding"/>
    <property type="evidence" value="ECO:0007669"/>
    <property type="project" value="UniProtKB-KW"/>
</dbReference>
<accession>A0A916NJ99</accession>
<dbReference type="InterPro" id="IPR039650">
    <property type="entry name" value="HdrA-like"/>
</dbReference>
<gene>
    <name evidence="5" type="ORF">PAESOLCIP111_02578</name>
</gene>
<evidence type="ECO:0000313" key="5">
    <source>
        <dbReference type="EMBL" id="CAG7623923.1"/>
    </source>
</evidence>
<evidence type="ECO:0008006" key="7">
    <source>
        <dbReference type="Google" id="ProtNLM"/>
    </source>
</evidence>
<keyword evidence="3" id="KW-0408">Iron</keyword>
<keyword evidence="6" id="KW-1185">Reference proteome</keyword>
<dbReference type="PANTHER" id="PTHR43498:SF1">
    <property type="entry name" value="COB--COM HETERODISULFIDE REDUCTASE IRON-SULFUR SUBUNIT A"/>
    <property type="match status" value="1"/>
</dbReference>
<dbReference type="EMBL" id="CAJVAS010000009">
    <property type="protein sequence ID" value="CAG7623923.1"/>
    <property type="molecule type" value="Genomic_DNA"/>
</dbReference>
<dbReference type="PANTHER" id="PTHR43498">
    <property type="entry name" value="FERREDOXIN:COB-COM HETERODISULFIDE REDUCTASE SUBUNIT A"/>
    <property type="match status" value="1"/>
</dbReference>
<dbReference type="GO" id="GO:0016491">
    <property type="term" value="F:oxidoreductase activity"/>
    <property type="evidence" value="ECO:0007669"/>
    <property type="project" value="UniProtKB-KW"/>
</dbReference>
<dbReference type="RefSeq" id="WP_218092356.1">
    <property type="nucleotide sequence ID" value="NZ_CAJVAS010000009.1"/>
</dbReference>
<keyword evidence="4" id="KW-0411">Iron-sulfur</keyword>
<proteinExistence type="predicted"/>
<organism evidence="5 6">
    <name type="scientific">Paenibacillus solanacearum</name>
    <dbReference type="NCBI Taxonomy" id="2048548"/>
    <lineage>
        <taxon>Bacteria</taxon>
        <taxon>Bacillati</taxon>
        <taxon>Bacillota</taxon>
        <taxon>Bacilli</taxon>
        <taxon>Bacillales</taxon>
        <taxon>Paenibacillaceae</taxon>
        <taxon>Paenibacillus</taxon>
    </lineage>
</organism>
<name>A0A916NJ99_9BACL</name>
<reference evidence="5" key="1">
    <citation type="submission" date="2021-06" db="EMBL/GenBank/DDBJ databases">
        <authorList>
            <person name="Criscuolo A."/>
        </authorList>
    </citation>
    <scope>NUCLEOTIDE SEQUENCE</scope>
    <source>
        <strain evidence="5">CIP111600</strain>
    </source>
</reference>
<dbReference type="AlphaFoldDB" id="A0A916NJ99"/>
<evidence type="ECO:0000256" key="4">
    <source>
        <dbReference type="ARBA" id="ARBA00023014"/>
    </source>
</evidence>
<evidence type="ECO:0000256" key="3">
    <source>
        <dbReference type="ARBA" id="ARBA00023004"/>
    </source>
</evidence>
<dbReference type="Proteomes" id="UP000693672">
    <property type="component" value="Unassembled WGS sequence"/>
</dbReference>
<comment type="caution">
    <text evidence="5">The sequence shown here is derived from an EMBL/GenBank/DDBJ whole genome shotgun (WGS) entry which is preliminary data.</text>
</comment>
<keyword evidence="1" id="KW-0479">Metal-binding</keyword>
<evidence type="ECO:0000256" key="1">
    <source>
        <dbReference type="ARBA" id="ARBA00022723"/>
    </source>
</evidence>
<evidence type="ECO:0000313" key="6">
    <source>
        <dbReference type="Proteomes" id="UP000693672"/>
    </source>
</evidence>
<dbReference type="GO" id="GO:0046872">
    <property type="term" value="F:metal ion binding"/>
    <property type="evidence" value="ECO:0007669"/>
    <property type="project" value="UniProtKB-KW"/>
</dbReference>
<dbReference type="Pfam" id="PF12831">
    <property type="entry name" value="FAD_oxidored"/>
    <property type="match status" value="1"/>
</dbReference>